<dbReference type="AlphaFoldDB" id="A0AAN8ZUB8"/>
<feature type="region of interest" description="Disordered" evidence="1">
    <location>
        <begin position="439"/>
        <end position="458"/>
    </location>
</feature>
<feature type="region of interest" description="Disordered" evidence="1">
    <location>
        <begin position="70"/>
        <end position="198"/>
    </location>
</feature>
<dbReference type="EMBL" id="JAXCGZ010021774">
    <property type="protein sequence ID" value="KAK7044023.1"/>
    <property type="molecule type" value="Genomic_DNA"/>
</dbReference>
<keyword evidence="2" id="KW-0812">Transmembrane</keyword>
<feature type="region of interest" description="Disordered" evidence="1">
    <location>
        <begin position="292"/>
        <end position="404"/>
    </location>
</feature>
<keyword evidence="3" id="KW-0675">Receptor</keyword>
<feature type="transmembrane region" description="Helical" evidence="2">
    <location>
        <begin position="21"/>
        <end position="43"/>
    </location>
</feature>
<sequence length="486" mass="53674">MFSHKLAAFKRRCSKKICWDVLPVIMLYDVHVFASALKFTIVFSSQRSALTYNDDFNILRRNIGISTASTTSRSTCKTSSSPYSRSEGVAVGGRVASSSTPSNYNSNTDINSHSVKSPYAYNDSTTFHRKNGAGSRAAKRRESESESELSLDHRSLDLASSHSSDEDDTTTHNGTLRVNERRTNPPPEVPPKPSSYLPNIYDLDATAEALPPPPPGMIGTSPQVSATGSPLLHNIRPLYATHWSSQLPPAYPGIYKEHNVTSPLWASERLSTTTASDNEMPDKADNLRVENRPTLTRYMDQARTRYSPAENQFGTYSPSTKHRYSPDAKKFSTLDSRRYSPDSRRYSPNTSRDSPYSHEGKRISPENLIVRTESRASRTSIDSAEKRRYSPPNNQDHQVLHTPQSQKRFLHNLAEDPSPEALPSPVMGITGGDINKEVNNLNIPPSDPPPPSPPPVLPATLLATHKVPAITLGISDSDKDSTETTV</sequence>
<keyword evidence="4" id="KW-1185">Reference proteome</keyword>
<feature type="compositionally biased region" description="Low complexity" evidence="1">
    <location>
        <begin position="97"/>
        <end position="108"/>
    </location>
</feature>
<evidence type="ECO:0000313" key="3">
    <source>
        <dbReference type="EMBL" id="KAK7044023.1"/>
    </source>
</evidence>
<protein>
    <submittedName>
        <fullName evidence="3">Cadherin EGF LAG seven-pass G-type receptor 2</fullName>
    </submittedName>
</protein>
<keyword evidence="2" id="KW-1133">Transmembrane helix</keyword>
<evidence type="ECO:0000256" key="2">
    <source>
        <dbReference type="SAM" id="Phobius"/>
    </source>
</evidence>
<dbReference type="Proteomes" id="UP001381693">
    <property type="component" value="Unassembled WGS sequence"/>
</dbReference>
<feature type="compositionally biased region" description="Polar residues" evidence="1">
    <location>
        <begin position="391"/>
        <end position="404"/>
    </location>
</feature>
<evidence type="ECO:0000256" key="1">
    <source>
        <dbReference type="SAM" id="MobiDB-lite"/>
    </source>
</evidence>
<feature type="compositionally biased region" description="Polar residues" evidence="1">
    <location>
        <begin position="309"/>
        <end position="319"/>
    </location>
</feature>
<evidence type="ECO:0000313" key="4">
    <source>
        <dbReference type="Proteomes" id="UP001381693"/>
    </source>
</evidence>
<name>A0AAN8ZUB8_HALRR</name>
<feature type="compositionally biased region" description="Pro residues" evidence="1">
    <location>
        <begin position="445"/>
        <end position="457"/>
    </location>
</feature>
<feature type="compositionally biased region" description="Basic and acidic residues" evidence="1">
    <location>
        <begin position="140"/>
        <end position="156"/>
    </location>
</feature>
<reference evidence="3 4" key="1">
    <citation type="submission" date="2023-11" db="EMBL/GenBank/DDBJ databases">
        <title>Halocaridina rubra genome assembly.</title>
        <authorList>
            <person name="Smith C."/>
        </authorList>
    </citation>
    <scope>NUCLEOTIDE SEQUENCE [LARGE SCALE GENOMIC DNA]</scope>
    <source>
        <strain evidence="3">EP-1</strain>
        <tissue evidence="3">Whole</tissue>
    </source>
</reference>
<proteinExistence type="predicted"/>
<feature type="compositionally biased region" description="Basic and acidic residues" evidence="1">
    <location>
        <begin position="355"/>
        <end position="364"/>
    </location>
</feature>
<keyword evidence="2" id="KW-0472">Membrane</keyword>
<feature type="compositionally biased region" description="Low complexity" evidence="1">
    <location>
        <begin position="70"/>
        <end position="86"/>
    </location>
</feature>
<feature type="compositionally biased region" description="Basic and acidic residues" evidence="1">
    <location>
        <begin position="324"/>
        <end position="345"/>
    </location>
</feature>
<comment type="caution">
    <text evidence="3">The sequence shown here is derived from an EMBL/GenBank/DDBJ whole genome shotgun (WGS) entry which is preliminary data.</text>
</comment>
<gene>
    <name evidence="3" type="primary">CELSR2_1</name>
    <name evidence="3" type="ORF">SK128_005299</name>
</gene>
<accession>A0AAN8ZUB8</accession>
<organism evidence="3 4">
    <name type="scientific">Halocaridina rubra</name>
    <name type="common">Hawaiian red shrimp</name>
    <dbReference type="NCBI Taxonomy" id="373956"/>
    <lineage>
        <taxon>Eukaryota</taxon>
        <taxon>Metazoa</taxon>
        <taxon>Ecdysozoa</taxon>
        <taxon>Arthropoda</taxon>
        <taxon>Crustacea</taxon>
        <taxon>Multicrustacea</taxon>
        <taxon>Malacostraca</taxon>
        <taxon>Eumalacostraca</taxon>
        <taxon>Eucarida</taxon>
        <taxon>Decapoda</taxon>
        <taxon>Pleocyemata</taxon>
        <taxon>Caridea</taxon>
        <taxon>Atyoidea</taxon>
        <taxon>Atyidae</taxon>
        <taxon>Halocaridina</taxon>
    </lineage>
</organism>
<feature type="compositionally biased region" description="Pro residues" evidence="1">
    <location>
        <begin position="184"/>
        <end position="193"/>
    </location>
</feature>